<dbReference type="Gene3D" id="3.20.20.140">
    <property type="entry name" value="Metal-dependent hydrolases"/>
    <property type="match status" value="1"/>
</dbReference>
<dbReference type="FunFam" id="1.10.150.650:FF:000002">
    <property type="entry name" value="PHP domain-containing protein"/>
    <property type="match status" value="1"/>
</dbReference>
<dbReference type="AlphaFoldDB" id="A0AAV1D825"/>
<name>A0AAV1D825_OLDCO</name>
<dbReference type="Pfam" id="PF02811">
    <property type="entry name" value="PHP"/>
    <property type="match status" value="1"/>
</dbReference>
<evidence type="ECO:0000313" key="3">
    <source>
        <dbReference type="EMBL" id="CAI9104006.1"/>
    </source>
</evidence>
<dbReference type="PANTHER" id="PTHR42924:SF3">
    <property type="entry name" value="POLYMERASE_HISTIDINOL PHOSPHATASE N-TERMINAL DOMAIN-CONTAINING PROTEIN"/>
    <property type="match status" value="1"/>
</dbReference>
<dbReference type="CDD" id="cd07438">
    <property type="entry name" value="PHP_HisPPase_AMP"/>
    <property type="match status" value="1"/>
</dbReference>
<feature type="compositionally biased region" description="Low complexity" evidence="1">
    <location>
        <begin position="10"/>
        <end position="22"/>
    </location>
</feature>
<proteinExistence type="predicted"/>
<protein>
    <submittedName>
        <fullName evidence="3">OLC1v1002608C1</fullName>
    </submittedName>
</protein>
<dbReference type="InterPro" id="IPR004013">
    <property type="entry name" value="PHP_dom"/>
</dbReference>
<dbReference type="InterPro" id="IPR003141">
    <property type="entry name" value="Pol/His_phosphatase_N"/>
</dbReference>
<organism evidence="3 4">
    <name type="scientific">Oldenlandia corymbosa var. corymbosa</name>
    <dbReference type="NCBI Taxonomy" id="529605"/>
    <lineage>
        <taxon>Eukaryota</taxon>
        <taxon>Viridiplantae</taxon>
        <taxon>Streptophyta</taxon>
        <taxon>Embryophyta</taxon>
        <taxon>Tracheophyta</taxon>
        <taxon>Spermatophyta</taxon>
        <taxon>Magnoliopsida</taxon>
        <taxon>eudicotyledons</taxon>
        <taxon>Gunneridae</taxon>
        <taxon>Pentapetalae</taxon>
        <taxon>asterids</taxon>
        <taxon>lamiids</taxon>
        <taxon>Gentianales</taxon>
        <taxon>Rubiaceae</taxon>
        <taxon>Rubioideae</taxon>
        <taxon>Spermacoceae</taxon>
        <taxon>Hedyotis-Oldenlandia complex</taxon>
        <taxon>Oldenlandia</taxon>
    </lineage>
</organism>
<feature type="domain" description="Polymerase/histidinol phosphatase N-terminal" evidence="2">
    <location>
        <begin position="84"/>
        <end position="149"/>
    </location>
</feature>
<keyword evidence="4" id="KW-1185">Reference proteome</keyword>
<dbReference type="SUPFAM" id="SSF89550">
    <property type="entry name" value="PHP domain-like"/>
    <property type="match status" value="1"/>
</dbReference>
<evidence type="ECO:0000313" key="4">
    <source>
        <dbReference type="Proteomes" id="UP001161247"/>
    </source>
</evidence>
<feature type="compositionally biased region" description="Basic residues" evidence="1">
    <location>
        <begin position="23"/>
        <end position="38"/>
    </location>
</feature>
<dbReference type="InterPro" id="IPR052018">
    <property type="entry name" value="PHP_domain"/>
</dbReference>
<accession>A0AAV1D825</accession>
<gene>
    <name evidence="3" type="ORF">OLC1_LOCUS13034</name>
</gene>
<feature type="region of interest" description="Disordered" evidence="1">
    <location>
        <begin position="1"/>
        <end position="40"/>
    </location>
</feature>
<dbReference type="GO" id="GO:0035312">
    <property type="term" value="F:5'-3' DNA exonuclease activity"/>
    <property type="evidence" value="ECO:0007669"/>
    <property type="project" value="TreeGrafter"/>
</dbReference>
<dbReference type="SMART" id="SM00481">
    <property type="entry name" value="POLIIIAc"/>
    <property type="match status" value="1"/>
</dbReference>
<dbReference type="Gene3D" id="1.10.150.650">
    <property type="match status" value="1"/>
</dbReference>
<dbReference type="Proteomes" id="UP001161247">
    <property type="component" value="Chromosome 4"/>
</dbReference>
<dbReference type="InterPro" id="IPR016195">
    <property type="entry name" value="Pol/histidinol_Pase-like"/>
</dbReference>
<dbReference type="EMBL" id="OX459121">
    <property type="protein sequence ID" value="CAI9104006.1"/>
    <property type="molecule type" value="Genomic_DNA"/>
</dbReference>
<sequence>MLGEKDSPKKPNVSNHNNNNSGSKKKKKKKKRGGRNKKLSLEQTLAYKSVSEWVFPNSSITEDDDDDFGVVQWNHHNWKEKLVFEFHSHSNKSDGFLSPSKLVERANQNGVKVLALTDHDTLSGIAEAQEAALRFGMKIIPGVEISTIFSPRGGSGSEEPVHILAYYSMCGPARIEELDNVLSDIRNGRFLRAKSMVSKLNKLKLPIKWDHVTKIAGAGVAPGRVHVARALVEAGHVENLKQAFARYLYDGGPAYSTGSEPDAEEAVELICRTGGVAVLAHPWALKDPGAVIRRLAESGLHGVETYRSDGKLAVYSDLADEYGLVKLGGSDYHARGGANESDLGSVSLPISCVYEFLEVARPVWFKAMISILEIYLKDPSDANLQLIIKFGNTQFRKSISALATPNDLINHCLSTWFTKEERSNPELESIKLKLSCISVHHAGPEIHAGRT</sequence>
<evidence type="ECO:0000256" key="1">
    <source>
        <dbReference type="SAM" id="MobiDB-lite"/>
    </source>
</evidence>
<dbReference type="PANTHER" id="PTHR42924">
    <property type="entry name" value="EXONUCLEASE"/>
    <property type="match status" value="1"/>
</dbReference>
<evidence type="ECO:0000259" key="2">
    <source>
        <dbReference type="SMART" id="SM00481"/>
    </source>
</evidence>
<reference evidence="3" key="1">
    <citation type="submission" date="2023-03" db="EMBL/GenBank/DDBJ databases">
        <authorList>
            <person name="Julca I."/>
        </authorList>
    </citation>
    <scope>NUCLEOTIDE SEQUENCE</scope>
</reference>
<dbReference type="GO" id="GO:0004534">
    <property type="term" value="F:5'-3' RNA exonuclease activity"/>
    <property type="evidence" value="ECO:0007669"/>
    <property type="project" value="TreeGrafter"/>
</dbReference>